<evidence type="ECO:0000313" key="8">
    <source>
        <dbReference type="Proteomes" id="UP001476798"/>
    </source>
</evidence>
<accession>A0ABV0MIL9</accession>
<evidence type="ECO:0000256" key="5">
    <source>
        <dbReference type="SAM" id="MobiDB-lite"/>
    </source>
</evidence>
<keyword evidence="3" id="KW-0862">Zinc</keyword>
<evidence type="ECO:0000313" key="7">
    <source>
        <dbReference type="EMBL" id="MEQ2157962.1"/>
    </source>
</evidence>
<evidence type="ECO:0000256" key="2">
    <source>
        <dbReference type="ARBA" id="ARBA00022771"/>
    </source>
</evidence>
<keyword evidence="8" id="KW-1185">Reference proteome</keyword>
<dbReference type="Proteomes" id="UP001476798">
    <property type="component" value="Unassembled WGS sequence"/>
</dbReference>
<dbReference type="SUPFAM" id="SSF57850">
    <property type="entry name" value="RING/U-box"/>
    <property type="match status" value="1"/>
</dbReference>
<dbReference type="InterPro" id="IPR017907">
    <property type="entry name" value="Znf_RING_CS"/>
</dbReference>
<evidence type="ECO:0000256" key="4">
    <source>
        <dbReference type="PROSITE-ProRule" id="PRU00175"/>
    </source>
</evidence>
<dbReference type="SMART" id="SM00184">
    <property type="entry name" value="RING"/>
    <property type="match status" value="1"/>
</dbReference>
<gene>
    <name evidence="7" type="ORF">GOODEAATRI_007251</name>
</gene>
<dbReference type="EMBL" id="JAHRIO010000361">
    <property type="protein sequence ID" value="MEQ2157962.1"/>
    <property type="molecule type" value="Genomic_DNA"/>
</dbReference>
<dbReference type="InterPro" id="IPR001841">
    <property type="entry name" value="Znf_RING"/>
</dbReference>
<organism evidence="7 8">
    <name type="scientific">Goodea atripinnis</name>
    <dbReference type="NCBI Taxonomy" id="208336"/>
    <lineage>
        <taxon>Eukaryota</taxon>
        <taxon>Metazoa</taxon>
        <taxon>Chordata</taxon>
        <taxon>Craniata</taxon>
        <taxon>Vertebrata</taxon>
        <taxon>Euteleostomi</taxon>
        <taxon>Actinopterygii</taxon>
        <taxon>Neopterygii</taxon>
        <taxon>Teleostei</taxon>
        <taxon>Neoteleostei</taxon>
        <taxon>Acanthomorphata</taxon>
        <taxon>Ovalentaria</taxon>
        <taxon>Atherinomorphae</taxon>
        <taxon>Cyprinodontiformes</taxon>
        <taxon>Goodeidae</taxon>
        <taxon>Goodea</taxon>
    </lineage>
</organism>
<dbReference type="PROSITE" id="PS50089">
    <property type="entry name" value="ZF_RING_2"/>
    <property type="match status" value="1"/>
</dbReference>
<evidence type="ECO:0000259" key="6">
    <source>
        <dbReference type="PROSITE" id="PS50089"/>
    </source>
</evidence>
<evidence type="ECO:0000256" key="3">
    <source>
        <dbReference type="ARBA" id="ARBA00022833"/>
    </source>
</evidence>
<feature type="domain" description="RING-type" evidence="6">
    <location>
        <begin position="100"/>
        <end position="142"/>
    </location>
</feature>
<name>A0ABV0MIL9_9TELE</name>
<comment type="caution">
    <text evidence="7">The sequence shown here is derived from an EMBL/GenBank/DDBJ whole genome shotgun (WGS) entry which is preliminary data.</text>
</comment>
<proteinExistence type="predicted"/>
<evidence type="ECO:0000256" key="1">
    <source>
        <dbReference type="ARBA" id="ARBA00022723"/>
    </source>
</evidence>
<protein>
    <recommendedName>
        <fullName evidence="6">RING-type domain-containing protein</fullName>
    </recommendedName>
</protein>
<dbReference type="InterPro" id="IPR018957">
    <property type="entry name" value="Znf_C3HC4_RING-type"/>
</dbReference>
<reference evidence="7 8" key="1">
    <citation type="submission" date="2021-06" db="EMBL/GenBank/DDBJ databases">
        <authorList>
            <person name="Palmer J.M."/>
        </authorList>
    </citation>
    <scope>NUCLEOTIDE SEQUENCE [LARGE SCALE GENOMIC DNA]</scope>
    <source>
        <strain evidence="7 8">GA_2019</strain>
        <tissue evidence="7">Muscle</tissue>
    </source>
</reference>
<dbReference type="PROSITE" id="PS00518">
    <property type="entry name" value="ZF_RING_1"/>
    <property type="match status" value="1"/>
</dbReference>
<keyword evidence="1" id="KW-0479">Metal-binding</keyword>
<keyword evidence="2 4" id="KW-0863">Zinc-finger</keyword>
<dbReference type="InterPro" id="IPR013083">
    <property type="entry name" value="Znf_RING/FYVE/PHD"/>
</dbReference>
<dbReference type="Gene3D" id="3.30.40.10">
    <property type="entry name" value="Zinc/RING finger domain, C3HC4 (zinc finger)"/>
    <property type="match status" value="1"/>
</dbReference>
<dbReference type="Pfam" id="PF00097">
    <property type="entry name" value="zf-C3HC4"/>
    <property type="match status" value="1"/>
</dbReference>
<feature type="region of interest" description="Disordered" evidence="5">
    <location>
        <begin position="1"/>
        <end position="57"/>
    </location>
</feature>
<sequence>MEVCVEKEEDEAESPGPSCVSMRSDQSKDQPVAFCKEPGASDKTGHHHRQTSEPSISSCVSLKSDWSKEAPLVFKHGPGSSETKGRKRSCVYVDDQLSSCALCKDALKDPVSSSCDHWFCRQCISSYWEGFASSRHPSCPQCGKTSRSRAGQQTTNQGRCAYGKTFLF</sequence>